<accession>A0ABP8KAB4</accession>
<dbReference type="PANTHER" id="PTHR47623">
    <property type="entry name" value="OS09G0287300 PROTEIN"/>
    <property type="match status" value="1"/>
</dbReference>
<dbReference type="PANTHER" id="PTHR47623:SF1">
    <property type="entry name" value="OS09G0287300 PROTEIN"/>
    <property type="match status" value="1"/>
</dbReference>
<dbReference type="EMBL" id="BAABFR010000106">
    <property type="protein sequence ID" value="GAA4403183.1"/>
    <property type="molecule type" value="Genomic_DNA"/>
</dbReference>
<organism evidence="1 2">
    <name type="scientific">Tsukamurella soli</name>
    <dbReference type="NCBI Taxonomy" id="644556"/>
    <lineage>
        <taxon>Bacteria</taxon>
        <taxon>Bacillati</taxon>
        <taxon>Actinomycetota</taxon>
        <taxon>Actinomycetes</taxon>
        <taxon>Mycobacteriales</taxon>
        <taxon>Tsukamurellaceae</taxon>
        <taxon>Tsukamurella</taxon>
    </lineage>
</organism>
<dbReference type="InterPro" id="IPR013078">
    <property type="entry name" value="His_Pase_superF_clade-1"/>
</dbReference>
<comment type="caution">
    <text evidence="1">The sequence shown here is derived from an EMBL/GenBank/DDBJ whole genome shotgun (WGS) entry which is preliminary data.</text>
</comment>
<dbReference type="CDD" id="cd07067">
    <property type="entry name" value="HP_PGM_like"/>
    <property type="match status" value="1"/>
</dbReference>
<evidence type="ECO:0000313" key="2">
    <source>
        <dbReference type="Proteomes" id="UP001500635"/>
    </source>
</evidence>
<dbReference type="RefSeq" id="WP_345000258.1">
    <property type="nucleotide sequence ID" value="NZ_BAABFR010000106.1"/>
</dbReference>
<dbReference type="SMART" id="SM00855">
    <property type="entry name" value="PGAM"/>
    <property type="match status" value="1"/>
</dbReference>
<protein>
    <submittedName>
        <fullName evidence="1">Histidine phosphatase family protein</fullName>
    </submittedName>
</protein>
<reference evidence="2" key="1">
    <citation type="journal article" date="2019" name="Int. J. Syst. Evol. Microbiol.">
        <title>The Global Catalogue of Microorganisms (GCM) 10K type strain sequencing project: providing services to taxonomists for standard genome sequencing and annotation.</title>
        <authorList>
            <consortium name="The Broad Institute Genomics Platform"/>
            <consortium name="The Broad Institute Genome Sequencing Center for Infectious Disease"/>
            <person name="Wu L."/>
            <person name="Ma J."/>
        </authorList>
    </citation>
    <scope>NUCLEOTIDE SEQUENCE [LARGE SCALE GENOMIC DNA]</scope>
    <source>
        <strain evidence="2">JCM 17688</strain>
    </source>
</reference>
<dbReference type="SUPFAM" id="SSF53254">
    <property type="entry name" value="Phosphoglycerate mutase-like"/>
    <property type="match status" value="1"/>
</dbReference>
<dbReference type="Gene3D" id="3.40.50.1240">
    <property type="entry name" value="Phosphoglycerate mutase-like"/>
    <property type="match status" value="1"/>
</dbReference>
<dbReference type="InterPro" id="IPR029033">
    <property type="entry name" value="His_PPase_superfam"/>
</dbReference>
<dbReference type="Pfam" id="PF00300">
    <property type="entry name" value="His_Phos_1"/>
    <property type="match status" value="1"/>
</dbReference>
<dbReference type="Proteomes" id="UP001500635">
    <property type="component" value="Unassembled WGS sequence"/>
</dbReference>
<sequence>MDSVILLRHGKSSYPDDVEDQDRPLASRGTRQAALAGSWIRSQGLDVDLVLCSPATRTRQTLELSGIDARVEYVKKLYGATGSQIVDIVHAKAGTAKTVLVVGHDPGLAEAAVQLDPTFTYTKFPTSAFAVVRDGNAELFVPR</sequence>
<gene>
    <name evidence="1" type="ORF">GCM10023147_44420</name>
</gene>
<proteinExistence type="predicted"/>
<evidence type="ECO:0000313" key="1">
    <source>
        <dbReference type="EMBL" id="GAA4403183.1"/>
    </source>
</evidence>
<keyword evidence="2" id="KW-1185">Reference proteome</keyword>
<name>A0ABP8KAB4_9ACTN</name>